<evidence type="ECO:0000256" key="1">
    <source>
        <dbReference type="ARBA" id="ARBA00004167"/>
    </source>
</evidence>
<dbReference type="GO" id="GO:0007169">
    <property type="term" value="P:cell surface receptor protein tyrosine kinase signaling pathway"/>
    <property type="evidence" value="ECO:0007669"/>
    <property type="project" value="TreeGrafter"/>
</dbReference>
<organism evidence="13 14">
    <name type="scientific">Capsaspora owczarzaki (strain ATCC 30864)</name>
    <dbReference type="NCBI Taxonomy" id="595528"/>
    <lineage>
        <taxon>Eukaryota</taxon>
        <taxon>Filasterea</taxon>
        <taxon>Capsaspora</taxon>
    </lineage>
</organism>
<feature type="compositionally biased region" description="Acidic residues" evidence="11">
    <location>
        <begin position="160"/>
        <end position="185"/>
    </location>
</feature>
<dbReference type="InterPro" id="IPR017441">
    <property type="entry name" value="Protein_kinase_ATP_BS"/>
</dbReference>
<dbReference type="OrthoDB" id="3256376at2759"/>
<dbReference type="InterPro" id="IPR050122">
    <property type="entry name" value="RTK"/>
</dbReference>
<dbReference type="GO" id="GO:0012505">
    <property type="term" value="C:endomembrane system"/>
    <property type="evidence" value="ECO:0007669"/>
    <property type="project" value="UniProtKB-SubCell"/>
</dbReference>
<dbReference type="eggNOG" id="KOG1026">
    <property type="taxonomic scope" value="Eukaryota"/>
</dbReference>
<dbReference type="InterPro" id="IPR000719">
    <property type="entry name" value="Prot_kinase_dom"/>
</dbReference>
<dbReference type="GO" id="GO:0048468">
    <property type="term" value="P:cell development"/>
    <property type="evidence" value="ECO:0007669"/>
    <property type="project" value="UniProtKB-ARBA"/>
</dbReference>
<evidence type="ECO:0000313" key="13">
    <source>
        <dbReference type="EMBL" id="KJE94701.1"/>
    </source>
</evidence>
<dbReference type="GO" id="GO:0043235">
    <property type="term" value="C:receptor complex"/>
    <property type="evidence" value="ECO:0007669"/>
    <property type="project" value="TreeGrafter"/>
</dbReference>
<dbReference type="STRING" id="595528.A0A0D2UHX2"/>
<evidence type="ECO:0000256" key="2">
    <source>
        <dbReference type="ARBA" id="ARBA00004308"/>
    </source>
</evidence>
<keyword evidence="8" id="KW-0829">Tyrosine-protein kinase</keyword>
<dbReference type="PANTHER" id="PTHR24416">
    <property type="entry name" value="TYROSINE-PROTEIN KINASE RECEPTOR"/>
    <property type="match status" value="1"/>
</dbReference>
<dbReference type="GO" id="GO:0005524">
    <property type="term" value="F:ATP binding"/>
    <property type="evidence" value="ECO:0007669"/>
    <property type="project" value="UniProtKB-UniRule"/>
</dbReference>
<evidence type="ECO:0000256" key="4">
    <source>
        <dbReference type="ARBA" id="ARBA00022741"/>
    </source>
</evidence>
<dbReference type="EMBL" id="KE346367">
    <property type="protein sequence ID" value="KJE94701.1"/>
    <property type="molecule type" value="Genomic_DNA"/>
</dbReference>
<dbReference type="PROSITE" id="PS00109">
    <property type="entry name" value="PROTEIN_KINASE_TYR"/>
    <property type="match status" value="1"/>
</dbReference>
<name>A0A0D2UHX2_CAPO3</name>
<reference evidence="14" key="1">
    <citation type="submission" date="2011-02" db="EMBL/GenBank/DDBJ databases">
        <title>The Genome Sequence of Capsaspora owczarzaki ATCC 30864.</title>
        <authorList>
            <person name="Russ C."/>
            <person name="Cuomo C."/>
            <person name="Burger G."/>
            <person name="Gray M.W."/>
            <person name="Holland P.W.H."/>
            <person name="King N."/>
            <person name="Lang F.B.F."/>
            <person name="Roger A.J."/>
            <person name="Ruiz-Trillo I."/>
            <person name="Young S.K."/>
            <person name="Zeng Q."/>
            <person name="Gargeya S."/>
            <person name="Alvarado L."/>
            <person name="Berlin A."/>
            <person name="Chapman S.B."/>
            <person name="Chen Z."/>
            <person name="Freedman E."/>
            <person name="Gellesch M."/>
            <person name="Goldberg J."/>
            <person name="Griggs A."/>
            <person name="Gujja S."/>
            <person name="Heilman E."/>
            <person name="Heiman D."/>
            <person name="Howarth C."/>
            <person name="Mehta T."/>
            <person name="Neiman D."/>
            <person name="Pearson M."/>
            <person name="Roberts A."/>
            <person name="Saif S."/>
            <person name="Shea T."/>
            <person name="Shenoy N."/>
            <person name="Sisk P."/>
            <person name="Stolte C."/>
            <person name="Sykes S."/>
            <person name="White J."/>
            <person name="Yandava C."/>
            <person name="Haas B."/>
            <person name="Nusbaum C."/>
            <person name="Birren B."/>
        </authorList>
    </citation>
    <scope>NUCLEOTIDE SEQUENCE</scope>
    <source>
        <strain evidence="14">ATCC 30864</strain>
    </source>
</reference>
<dbReference type="SUPFAM" id="SSF56112">
    <property type="entry name" value="Protein kinase-like (PK-like)"/>
    <property type="match status" value="1"/>
</dbReference>
<dbReference type="GO" id="GO:0004714">
    <property type="term" value="F:transmembrane receptor protein tyrosine kinase activity"/>
    <property type="evidence" value="ECO:0007669"/>
    <property type="project" value="UniProtKB-EC"/>
</dbReference>
<comment type="catalytic activity">
    <reaction evidence="9">
        <text>L-tyrosyl-[protein] + ATP = O-phospho-L-tyrosyl-[protein] + ADP + H(+)</text>
        <dbReference type="Rhea" id="RHEA:10596"/>
        <dbReference type="Rhea" id="RHEA-COMP:10136"/>
        <dbReference type="Rhea" id="RHEA-COMP:20101"/>
        <dbReference type="ChEBI" id="CHEBI:15378"/>
        <dbReference type="ChEBI" id="CHEBI:30616"/>
        <dbReference type="ChEBI" id="CHEBI:46858"/>
        <dbReference type="ChEBI" id="CHEBI:61978"/>
        <dbReference type="ChEBI" id="CHEBI:456216"/>
        <dbReference type="EC" id="2.7.10.1"/>
    </reaction>
</comment>
<evidence type="ECO:0000256" key="9">
    <source>
        <dbReference type="ARBA" id="ARBA00051243"/>
    </source>
</evidence>
<comment type="subcellular location">
    <subcellularLocation>
        <location evidence="2">Endomembrane system</location>
    </subcellularLocation>
    <subcellularLocation>
        <location evidence="1">Membrane</location>
        <topology evidence="1">Single-pass membrane protein</topology>
    </subcellularLocation>
</comment>
<feature type="compositionally biased region" description="Basic and acidic residues" evidence="11">
    <location>
        <begin position="37"/>
        <end position="46"/>
    </location>
</feature>
<evidence type="ECO:0000256" key="11">
    <source>
        <dbReference type="SAM" id="MobiDB-lite"/>
    </source>
</evidence>
<keyword evidence="7" id="KW-0472">Membrane</keyword>
<keyword evidence="6 10" id="KW-0067">ATP-binding</keyword>
<sequence>MSSSPAPILLSTPVPAAPSHLPSTQTRAIPVLPPVAQRRDSTDKRPGPGSAPESPKEPARNYSPRPAGLPPLNSQGGSLGATRMEGALAAAAAAAATKAQTHAPPAYPSSTRPAGQSRPPPQALASYNYSAPLPDIPVGYQEVADDEPPAVPAPDYNTGNDDDDDDDDDNGVAYENDDDLDVPDDYYDNAEDPIYGNAEMLSQEILARLMSGSRALEDVVRQRGRSCLKFERVLGEGQFGTVNRAIVTGAPALHQHVAVKQLKDNAEAKHKQDFLSEAELLKPLKHDNVIRAIALFPQTAGAPACLVLEYLEYGDLRNLLRKCLALTDRGRDRFNQSRKSDFPGPLNPLGEAPLSAICALNFPHDVMPWVRLTEPEFRFILSQVAEGMAYLSSVHRLVHRDLATRNCLVGRGLNIKIADFGLSRELVDDKDYYRVQSKGKLPIRTMAIESIFYRTWTTESDIWSMGVLAWEVFTYGDTPYKAVPLDQLVTFLETGKRLARPPDCPMEIFEVLQGTWNATPSSRPSFEKIAEVCKRNLNVRDVRDIGSIVKQREQSSGVWQG</sequence>
<feature type="region of interest" description="Disordered" evidence="11">
    <location>
        <begin position="1"/>
        <end position="185"/>
    </location>
</feature>
<dbReference type="RefSeq" id="XP_011270530.1">
    <property type="nucleotide sequence ID" value="XM_011272228.1"/>
</dbReference>
<dbReference type="SMART" id="SM00219">
    <property type="entry name" value="TyrKc"/>
    <property type="match status" value="1"/>
</dbReference>
<evidence type="ECO:0000313" key="14">
    <source>
        <dbReference type="Proteomes" id="UP000008743"/>
    </source>
</evidence>
<dbReference type="PANTHER" id="PTHR24416:SF611">
    <property type="entry name" value="TYROSINE-PROTEIN KINASE TRANSMEMBRANE RECEPTOR ROR"/>
    <property type="match status" value="1"/>
</dbReference>
<dbReference type="AlphaFoldDB" id="A0A0D2UHX2"/>
<keyword evidence="5 13" id="KW-0418">Kinase</keyword>
<dbReference type="GO" id="GO:0050793">
    <property type="term" value="P:regulation of developmental process"/>
    <property type="evidence" value="ECO:0007669"/>
    <property type="project" value="UniProtKB-ARBA"/>
</dbReference>
<evidence type="ECO:0000256" key="7">
    <source>
        <dbReference type="ARBA" id="ARBA00023136"/>
    </source>
</evidence>
<dbReference type="InterPro" id="IPR020635">
    <property type="entry name" value="Tyr_kinase_cat_dom"/>
</dbReference>
<dbReference type="InterPro" id="IPR011009">
    <property type="entry name" value="Kinase-like_dom_sf"/>
</dbReference>
<dbReference type="InterPro" id="IPR001245">
    <property type="entry name" value="Ser-Thr/Tyr_kinase_cat_dom"/>
</dbReference>
<feature type="compositionally biased region" description="Low complexity" evidence="11">
    <location>
        <begin position="87"/>
        <end position="104"/>
    </location>
</feature>
<protein>
    <submittedName>
        <fullName evidence="13">TKL protein kinase</fullName>
    </submittedName>
</protein>
<dbReference type="Gene3D" id="1.10.510.10">
    <property type="entry name" value="Transferase(Phosphotransferase) domain 1"/>
    <property type="match status" value="1"/>
</dbReference>
<feature type="domain" description="Protein kinase" evidence="12">
    <location>
        <begin position="228"/>
        <end position="537"/>
    </location>
</feature>
<keyword evidence="4 10" id="KW-0547">Nucleotide-binding</keyword>
<dbReference type="FunFam" id="1.10.510.10:FF:001512">
    <property type="entry name" value="Receptor tyrosine-protein kinase erbB-2"/>
    <property type="match status" value="1"/>
</dbReference>
<evidence type="ECO:0000256" key="8">
    <source>
        <dbReference type="ARBA" id="ARBA00023137"/>
    </source>
</evidence>
<proteinExistence type="predicted"/>
<dbReference type="GO" id="GO:0005886">
    <property type="term" value="C:plasma membrane"/>
    <property type="evidence" value="ECO:0007669"/>
    <property type="project" value="TreeGrafter"/>
</dbReference>
<dbReference type="Gene3D" id="3.30.200.20">
    <property type="entry name" value="Phosphorylase Kinase, domain 1"/>
    <property type="match status" value="1"/>
</dbReference>
<evidence type="ECO:0000256" key="6">
    <source>
        <dbReference type="ARBA" id="ARBA00022840"/>
    </source>
</evidence>
<feature type="binding site" evidence="10">
    <location>
        <position position="260"/>
    </location>
    <ligand>
        <name>ATP</name>
        <dbReference type="ChEBI" id="CHEBI:30616"/>
    </ligand>
</feature>
<accession>A0A0D2UHX2</accession>
<dbReference type="PROSITE" id="PS00107">
    <property type="entry name" value="PROTEIN_KINASE_ATP"/>
    <property type="match status" value="1"/>
</dbReference>
<gene>
    <name evidence="13" type="ORF">CAOG_008875</name>
</gene>
<dbReference type="Proteomes" id="UP000008743">
    <property type="component" value="Unassembled WGS sequence"/>
</dbReference>
<dbReference type="PROSITE" id="PS50011">
    <property type="entry name" value="PROTEIN_KINASE_DOM"/>
    <property type="match status" value="1"/>
</dbReference>
<dbReference type="CDD" id="cd00192">
    <property type="entry name" value="PTKc"/>
    <property type="match status" value="1"/>
</dbReference>
<keyword evidence="3" id="KW-0808">Transferase</keyword>
<dbReference type="InterPro" id="IPR008266">
    <property type="entry name" value="Tyr_kinase_AS"/>
</dbReference>
<evidence type="ECO:0000256" key="5">
    <source>
        <dbReference type="ARBA" id="ARBA00022777"/>
    </source>
</evidence>
<dbReference type="PhylomeDB" id="A0A0D2UHX2"/>
<dbReference type="InParanoid" id="A0A0D2UHX2"/>
<evidence type="ECO:0000256" key="10">
    <source>
        <dbReference type="PROSITE-ProRule" id="PRU10141"/>
    </source>
</evidence>
<keyword evidence="14" id="KW-1185">Reference proteome</keyword>
<evidence type="ECO:0000256" key="3">
    <source>
        <dbReference type="ARBA" id="ARBA00022679"/>
    </source>
</evidence>
<dbReference type="Pfam" id="PF07714">
    <property type="entry name" value="PK_Tyr_Ser-Thr"/>
    <property type="match status" value="1"/>
</dbReference>
<evidence type="ECO:0000259" key="12">
    <source>
        <dbReference type="PROSITE" id="PS50011"/>
    </source>
</evidence>